<evidence type="ECO:0000313" key="7">
    <source>
        <dbReference type="EMBL" id="KGM51554.1"/>
    </source>
</evidence>
<dbReference type="PANTHER" id="PTHR33146">
    <property type="entry name" value="ENDONUCLEASE 4"/>
    <property type="match status" value="1"/>
</dbReference>
<dbReference type="EMBL" id="AVPS01000006">
    <property type="protein sequence ID" value="KGM51554.1"/>
    <property type="molecule type" value="Genomic_DNA"/>
</dbReference>
<evidence type="ECO:0000313" key="8">
    <source>
        <dbReference type="Proteomes" id="UP000030017"/>
    </source>
</evidence>
<keyword evidence="4" id="KW-0378">Hydrolase</keyword>
<dbReference type="InterPro" id="IPR008947">
    <property type="entry name" value="PLipase_C/P1_nuclease_dom_sf"/>
</dbReference>
<dbReference type="STRING" id="1122185.N792_10550"/>
<protein>
    <submittedName>
        <fullName evidence="7">Endonuclease</fullName>
    </submittedName>
</protein>
<evidence type="ECO:0000256" key="2">
    <source>
        <dbReference type="ARBA" id="ARBA00022723"/>
    </source>
</evidence>
<dbReference type="SUPFAM" id="SSF48537">
    <property type="entry name" value="Phospholipase C/P1 nuclease"/>
    <property type="match status" value="1"/>
</dbReference>
<dbReference type="GO" id="GO:0004519">
    <property type="term" value="F:endonuclease activity"/>
    <property type="evidence" value="ECO:0007669"/>
    <property type="project" value="UniProtKB-KW"/>
</dbReference>
<dbReference type="CDD" id="cd11010">
    <property type="entry name" value="S1-P1_nuclease"/>
    <property type="match status" value="1"/>
</dbReference>
<sequence>MATCALFVSFDAPAWGPRGHQLVASLADDALTPQARGEVERLLADDPGHDLAGIASWADELREHDPDLGKRSARWHYVNIAEHDCRYDAARDCPGGDCVVEAIRAQTAILADRTQPLEARRQALKFVVHFVGDIHQPAHAGYGHDRGGNQFQINLYGKGSNLHQLWDSGLINTRGLDTARYLERLRKLPEPALSSPPGLLAPVADSAHEWAEHSCTIVVQPGFYPPRAKIDGDYVQAWRPVAETQLRLGGAHLAAVLNQALGEP</sequence>
<evidence type="ECO:0000256" key="5">
    <source>
        <dbReference type="ARBA" id="ARBA00023157"/>
    </source>
</evidence>
<evidence type="ECO:0000256" key="6">
    <source>
        <dbReference type="ARBA" id="ARBA00023180"/>
    </source>
</evidence>
<comment type="caution">
    <text evidence="7">The sequence shown here is derived from an EMBL/GenBank/DDBJ whole genome shotgun (WGS) entry which is preliminary data.</text>
</comment>
<keyword evidence="2" id="KW-0479">Metal-binding</keyword>
<gene>
    <name evidence="7" type="ORF">N792_10550</name>
</gene>
<dbReference type="PANTHER" id="PTHR33146:SF26">
    <property type="entry name" value="ENDONUCLEASE 4"/>
    <property type="match status" value="1"/>
</dbReference>
<dbReference type="Gene3D" id="1.10.575.10">
    <property type="entry name" value="P1 Nuclease"/>
    <property type="match status" value="1"/>
</dbReference>
<dbReference type="GO" id="GO:0046872">
    <property type="term" value="F:metal ion binding"/>
    <property type="evidence" value="ECO:0007669"/>
    <property type="project" value="UniProtKB-KW"/>
</dbReference>
<reference evidence="7 8" key="1">
    <citation type="submission" date="2013-08" db="EMBL/GenBank/DDBJ databases">
        <title>Genome sequencing of Lysobacter.</title>
        <authorList>
            <person name="Zhang S."/>
            <person name="Wang G."/>
        </authorList>
    </citation>
    <scope>NUCLEOTIDE SEQUENCE [LARGE SCALE GENOMIC DNA]</scope>
    <source>
        <strain evidence="7 8">Ko07</strain>
    </source>
</reference>
<evidence type="ECO:0000256" key="4">
    <source>
        <dbReference type="ARBA" id="ARBA00022801"/>
    </source>
</evidence>
<dbReference type="GO" id="GO:0006308">
    <property type="term" value="P:DNA catabolic process"/>
    <property type="evidence" value="ECO:0007669"/>
    <property type="project" value="InterPro"/>
</dbReference>
<organism evidence="7 8">
    <name type="scientific">Lysobacter concretionis Ko07 = DSM 16239</name>
    <dbReference type="NCBI Taxonomy" id="1122185"/>
    <lineage>
        <taxon>Bacteria</taxon>
        <taxon>Pseudomonadati</taxon>
        <taxon>Pseudomonadota</taxon>
        <taxon>Gammaproteobacteria</taxon>
        <taxon>Lysobacterales</taxon>
        <taxon>Lysobacteraceae</taxon>
        <taxon>Novilysobacter</taxon>
    </lineage>
</organism>
<dbReference type="eggNOG" id="ENOG502Z82C">
    <property type="taxonomic scope" value="Bacteria"/>
</dbReference>
<keyword evidence="8" id="KW-1185">Reference proteome</keyword>
<dbReference type="AlphaFoldDB" id="A0A0A0EMD7"/>
<dbReference type="GO" id="GO:0016788">
    <property type="term" value="F:hydrolase activity, acting on ester bonds"/>
    <property type="evidence" value="ECO:0007669"/>
    <property type="project" value="InterPro"/>
</dbReference>
<dbReference type="InterPro" id="IPR003154">
    <property type="entry name" value="S1/P1nuclease"/>
</dbReference>
<dbReference type="Pfam" id="PF02265">
    <property type="entry name" value="S1-P1_nuclease"/>
    <property type="match status" value="1"/>
</dbReference>
<evidence type="ECO:0000256" key="1">
    <source>
        <dbReference type="ARBA" id="ARBA00022722"/>
    </source>
</evidence>
<proteinExistence type="predicted"/>
<keyword evidence="1" id="KW-0540">Nuclease</keyword>
<accession>A0A0A0EMD7</accession>
<keyword evidence="5" id="KW-1015">Disulfide bond</keyword>
<dbReference type="Proteomes" id="UP000030017">
    <property type="component" value="Unassembled WGS sequence"/>
</dbReference>
<evidence type="ECO:0000256" key="3">
    <source>
        <dbReference type="ARBA" id="ARBA00022759"/>
    </source>
</evidence>
<keyword evidence="6" id="KW-0325">Glycoprotein</keyword>
<name>A0A0A0EMD7_9GAMM</name>
<dbReference type="GO" id="GO:0003676">
    <property type="term" value="F:nucleic acid binding"/>
    <property type="evidence" value="ECO:0007669"/>
    <property type="project" value="InterPro"/>
</dbReference>
<keyword evidence="3 7" id="KW-0255">Endonuclease</keyword>